<protein>
    <submittedName>
        <fullName evidence="1">Uncharacterized protein</fullName>
    </submittedName>
</protein>
<evidence type="ECO:0000313" key="1">
    <source>
        <dbReference type="EMBL" id="RZT79456.1"/>
    </source>
</evidence>
<dbReference type="EMBL" id="SHKK01000001">
    <property type="protein sequence ID" value="RZT79456.1"/>
    <property type="molecule type" value="Genomic_DNA"/>
</dbReference>
<dbReference type="Gene3D" id="1.10.287.1060">
    <property type="entry name" value="ESAT-6-like"/>
    <property type="match status" value="1"/>
</dbReference>
<organism evidence="1 2">
    <name type="scientific">Micromonospora violae</name>
    <dbReference type="NCBI Taxonomy" id="1278207"/>
    <lineage>
        <taxon>Bacteria</taxon>
        <taxon>Bacillati</taxon>
        <taxon>Actinomycetota</taxon>
        <taxon>Actinomycetes</taxon>
        <taxon>Micromonosporales</taxon>
        <taxon>Micromonosporaceae</taxon>
        <taxon>Micromonospora</taxon>
    </lineage>
</organism>
<name>A0A4Q7UEB1_9ACTN</name>
<gene>
    <name evidence="1" type="ORF">EV382_2655</name>
</gene>
<accession>A0A4Q7UEB1</accession>
<evidence type="ECO:0000313" key="2">
    <source>
        <dbReference type="Proteomes" id="UP000293781"/>
    </source>
</evidence>
<reference evidence="1 2" key="1">
    <citation type="submission" date="2019-02" db="EMBL/GenBank/DDBJ databases">
        <title>Sequencing the genomes of 1000 actinobacteria strains.</title>
        <authorList>
            <person name="Klenk H.-P."/>
        </authorList>
    </citation>
    <scope>NUCLEOTIDE SEQUENCE [LARGE SCALE GENOMIC DNA]</scope>
    <source>
        <strain evidence="1 2">DSM 45888</strain>
    </source>
</reference>
<dbReference type="AlphaFoldDB" id="A0A4Q7UEB1"/>
<keyword evidence="2" id="KW-1185">Reference proteome</keyword>
<dbReference type="SUPFAM" id="SSF140453">
    <property type="entry name" value="EsxAB dimer-like"/>
    <property type="match status" value="1"/>
</dbReference>
<dbReference type="InterPro" id="IPR036689">
    <property type="entry name" value="ESAT-6-like_sf"/>
</dbReference>
<comment type="caution">
    <text evidence="1">The sequence shown here is derived from an EMBL/GenBank/DDBJ whole genome shotgun (WGS) entry which is preliminary data.</text>
</comment>
<proteinExistence type="predicted"/>
<dbReference type="Proteomes" id="UP000293781">
    <property type="component" value="Unassembled WGS sequence"/>
</dbReference>
<sequence>MTQPGISVDDHTRVALGNALGEMGSALMTARTAIENAKSDLAGDYTGQSARAYNNGLTTLNDATTWLENTRSEIEQKVLATGKITTSAEDANMSAAQSVGAGLGNWASA</sequence>